<proteinExistence type="predicted"/>
<keyword evidence="3" id="KW-1185">Reference proteome</keyword>
<evidence type="ECO:0000313" key="2">
    <source>
        <dbReference type="EMBL" id="KAK5994875.1"/>
    </source>
</evidence>
<keyword evidence="1" id="KW-0175">Coiled coil</keyword>
<accession>A0ABR0ST17</accession>
<name>A0ABR0ST17_9HYPO</name>
<dbReference type="Proteomes" id="UP001338125">
    <property type="component" value="Unassembled WGS sequence"/>
</dbReference>
<dbReference type="InterPro" id="IPR025207">
    <property type="entry name" value="Sim4_Fta4"/>
</dbReference>
<dbReference type="PANTHER" id="PTHR42040">
    <property type="entry name" value="INNER KINETOCHORE SUBUNIT FTA4"/>
    <property type="match status" value="1"/>
</dbReference>
<dbReference type="PANTHER" id="PTHR42040:SF1">
    <property type="entry name" value="INNER KINETOCHORE SUBUNIT FTA4"/>
    <property type="match status" value="1"/>
</dbReference>
<reference evidence="2 3" key="1">
    <citation type="submission" date="2024-01" db="EMBL/GenBank/DDBJ databases">
        <title>Complete genome of Cladobotryum mycophilum ATHUM6906.</title>
        <authorList>
            <person name="Christinaki A.C."/>
            <person name="Myridakis A.I."/>
            <person name="Kouvelis V.N."/>
        </authorList>
    </citation>
    <scope>NUCLEOTIDE SEQUENCE [LARGE SCALE GENOMIC DNA]</scope>
    <source>
        <strain evidence="2 3">ATHUM6906</strain>
    </source>
</reference>
<feature type="coiled-coil region" evidence="1">
    <location>
        <begin position="132"/>
        <end position="159"/>
    </location>
</feature>
<gene>
    <name evidence="2" type="ORF">PT974_03262</name>
</gene>
<evidence type="ECO:0008006" key="4">
    <source>
        <dbReference type="Google" id="ProtNLM"/>
    </source>
</evidence>
<dbReference type="Pfam" id="PF13093">
    <property type="entry name" value="FTA4"/>
    <property type="match status" value="1"/>
</dbReference>
<comment type="caution">
    <text evidence="2">The sequence shown here is derived from an EMBL/GenBank/DDBJ whole genome shotgun (WGS) entry which is preliminary data.</text>
</comment>
<evidence type="ECO:0000256" key="1">
    <source>
        <dbReference type="SAM" id="Coils"/>
    </source>
</evidence>
<protein>
    <recommendedName>
        <fullName evidence="4">Kinetochore protein fta4</fullName>
    </recommendedName>
</protein>
<evidence type="ECO:0000313" key="3">
    <source>
        <dbReference type="Proteomes" id="UP001338125"/>
    </source>
</evidence>
<dbReference type="EMBL" id="JAVFKD010000004">
    <property type="protein sequence ID" value="KAK5994875.1"/>
    <property type="molecule type" value="Genomic_DNA"/>
</dbReference>
<sequence length="246" mass="27286">MATAPTIPALKQAFITTQTNLLSQPVAPSRAWRISNDASDQPIPERLVDEALASLNHTIQQHCRRVYAPQASRNVAEQISNAYSRDVERKVGGTDDAEGALEETHDEAIEALPETWSSEKDINAYPMEANRYKEAVQQLADLNEQRKALRLRVERLRRLQSTIEPLRTTDGGVGVQENLATRDGPVEKELEKMRFLLARVAGRVGVLSSARASQESSSVELGDLTEARKRNIDEFLADPKVFPSTG</sequence>
<organism evidence="2 3">
    <name type="scientific">Cladobotryum mycophilum</name>
    <dbReference type="NCBI Taxonomy" id="491253"/>
    <lineage>
        <taxon>Eukaryota</taxon>
        <taxon>Fungi</taxon>
        <taxon>Dikarya</taxon>
        <taxon>Ascomycota</taxon>
        <taxon>Pezizomycotina</taxon>
        <taxon>Sordariomycetes</taxon>
        <taxon>Hypocreomycetidae</taxon>
        <taxon>Hypocreales</taxon>
        <taxon>Hypocreaceae</taxon>
        <taxon>Cladobotryum</taxon>
    </lineage>
</organism>